<dbReference type="PROSITE" id="PS51354">
    <property type="entry name" value="GLUTAREDOXIN_2"/>
    <property type="match status" value="1"/>
</dbReference>
<dbReference type="OrthoDB" id="418495at2759"/>
<accession>A0A0D6EH59</accession>
<dbReference type="Proteomes" id="UP000243876">
    <property type="component" value="Unassembled WGS sequence"/>
</dbReference>
<evidence type="ECO:0000259" key="1">
    <source>
        <dbReference type="Pfam" id="PF00462"/>
    </source>
</evidence>
<dbReference type="Pfam" id="PF00462">
    <property type="entry name" value="Glutaredoxin"/>
    <property type="match status" value="1"/>
</dbReference>
<dbReference type="PANTHER" id="PTHR45694:SF18">
    <property type="entry name" value="GLUTAREDOXIN-1-RELATED"/>
    <property type="match status" value="1"/>
</dbReference>
<dbReference type="EMBL" id="CENE01000001">
    <property type="protein sequence ID" value="CEQ38915.1"/>
    <property type="molecule type" value="Genomic_DNA"/>
</dbReference>
<dbReference type="Gene3D" id="3.40.30.10">
    <property type="entry name" value="Glutaredoxin"/>
    <property type="match status" value="1"/>
</dbReference>
<reference evidence="3" key="1">
    <citation type="submission" date="2015-02" db="EMBL/GenBank/DDBJ databases">
        <authorList>
            <person name="Gon?alves P."/>
        </authorList>
    </citation>
    <scope>NUCLEOTIDE SEQUENCE [LARGE SCALE GENOMIC DNA]</scope>
</reference>
<dbReference type="InterPro" id="IPR036249">
    <property type="entry name" value="Thioredoxin-like_sf"/>
</dbReference>
<evidence type="ECO:0000313" key="2">
    <source>
        <dbReference type="EMBL" id="CEQ38915.1"/>
    </source>
</evidence>
<organism evidence="2 3">
    <name type="scientific">Sporidiobolus salmonicolor</name>
    <name type="common">Yeast-like fungus</name>
    <name type="synonym">Sporobolomyces salmonicolor</name>
    <dbReference type="NCBI Taxonomy" id="5005"/>
    <lineage>
        <taxon>Eukaryota</taxon>
        <taxon>Fungi</taxon>
        <taxon>Dikarya</taxon>
        <taxon>Basidiomycota</taxon>
        <taxon>Pucciniomycotina</taxon>
        <taxon>Microbotryomycetes</taxon>
        <taxon>Sporidiobolales</taxon>
        <taxon>Sporidiobolaceae</taxon>
        <taxon>Sporobolomyces</taxon>
    </lineage>
</organism>
<dbReference type="GO" id="GO:0005737">
    <property type="term" value="C:cytoplasm"/>
    <property type="evidence" value="ECO:0007669"/>
    <property type="project" value="TreeGrafter"/>
</dbReference>
<dbReference type="InterPro" id="IPR002109">
    <property type="entry name" value="Glutaredoxin"/>
</dbReference>
<sequence>MSSLLYGARGFIRSFFTSSSASAEQLQTAKETVEVLELDHEAQGSAIQQYLAQRAGVSKVTVPQIFIKGEPVGGCSDLKQLQAAGKLDKLLA</sequence>
<feature type="domain" description="Glutaredoxin" evidence="1">
    <location>
        <begin position="19"/>
        <end position="71"/>
    </location>
</feature>
<dbReference type="GO" id="GO:0015038">
    <property type="term" value="F:glutathione disulfide oxidoreductase activity"/>
    <property type="evidence" value="ECO:0007669"/>
    <property type="project" value="TreeGrafter"/>
</dbReference>
<keyword evidence="3" id="KW-1185">Reference proteome</keyword>
<dbReference type="SUPFAM" id="SSF52833">
    <property type="entry name" value="Thioredoxin-like"/>
    <property type="match status" value="1"/>
</dbReference>
<protein>
    <submittedName>
        <fullName evidence="2">SPOSA6832_00389-mRNA-1:cds</fullName>
    </submittedName>
</protein>
<gene>
    <name evidence="2" type="primary">SPOSA6832_00389</name>
</gene>
<dbReference type="PANTHER" id="PTHR45694">
    <property type="entry name" value="GLUTAREDOXIN 2"/>
    <property type="match status" value="1"/>
</dbReference>
<name>A0A0D6EH59_SPOSA</name>
<dbReference type="GO" id="GO:0034599">
    <property type="term" value="P:cellular response to oxidative stress"/>
    <property type="evidence" value="ECO:0007669"/>
    <property type="project" value="TreeGrafter"/>
</dbReference>
<dbReference type="AlphaFoldDB" id="A0A0D6EH59"/>
<proteinExistence type="predicted"/>
<evidence type="ECO:0000313" key="3">
    <source>
        <dbReference type="Proteomes" id="UP000243876"/>
    </source>
</evidence>